<dbReference type="GO" id="GO:0005739">
    <property type="term" value="C:mitochondrion"/>
    <property type="evidence" value="ECO:0007669"/>
    <property type="project" value="TreeGrafter"/>
</dbReference>
<evidence type="ECO:0000313" key="2">
    <source>
        <dbReference type="EMBL" id="GLC57327.1"/>
    </source>
</evidence>
<feature type="compositionally biased region" description="Low complexity" evidence="1">
    <location>
        <begin position="416"/>
        <end position="428"/>
    </location>
</feature>
<comment type="caution">
    <text evidence="2">The sequence shown here is derived from an EMBL/GenBank/DDBJ whole genome shotgun (WGS) entry which is preliminary data.</text>
</comment>
<keyword evidence="3" id="KW-1185">Reference proteome</keyword>
<dbReference type="Gene3D" id="3.40.50.1000">
    <property type="entry name" value="HAD superfamily/HAD-like"/>
    <property type="match status" value="2"/>
</dbReference>
<dbReference type="InterPro" id="IPR050324">
    <property type="entry name" value="CDP-alcohol_PTase-I"/>
</dbReference>
<organism evidence="2 3">
    <name type="scientific">Pleodorina starrii</name>
    <dbReference type="NCBI Taxonomy" id="330485"/>
    <lineage>
        <taxon>Eukaryota</taxon>
        <taxon>Viridiplantae</taxon>
        <taxon>Chlorophyta</taxon>
        <taxon>core chlorophytes</taxon>
        <taxon>Chlorophyceae</taxon>
        <taxon>CS clade</taxon>
        <taxon>Chlamydomonadales</taxon>
        <taxon>Volvocaceae</taxon>
        <taxon>Pleodorina</taxon>
    </lineage>
</organism>
<dbReference type="OrthoDB" id="509472at2759"/>
<dbReference type="PANTHER" id="PTHR14269">
    <property type="entry name" value="CDP-DIACYLGLYCEROL--GLYCEROL-3-PHOSPHATE 3-PHOSPHATIDYLTRANSFERASE-RELATED"/>
    <property type="match status" value="1"/>
</dbReference>
<dbReference type="InterPro" id="IPR023214">
    <property type="entry name" value="HAD_sf"/>
</dbReference>
<dbReference type="SUPFAM" id="SSF56784">
    <property type="entry name" value="HAD-like"/>
    <property type="match status" value="1"/>
</dbReference>
<feature type="region of interest" description="Disordered" evidence="1">
    <location>
        <begin position="204"/>
        <end position="275"/>
    </location>
</feature>
<dbReference type="PANTHER" id="PTHR14269:SF4">
    <property type="entry name" value="CAT EYE SYNDROME CRITICAL REGION PROTEIN 5"/>
    <property type="match status" value="1"/>
</dbReference>
<feature type="region of interest" description="Disordered" evidence="1">
    <location>
        <begin position="409"/>
        <end position="428"/>
    </location>
</feature>
<dbReference type="Proteomes" id="UP001165080">
    <property type="component" value="Unassembled WGS sequence"/>
</dbReference>
<feature type="compositionally biased region" description="Low complexity" evidence="1">
    <location>
        <begin position="218"/>
        <end position="229"/>
    </location>
</feature>
<name>A0A9W6F5L1_9CHLO</name>
<proteinExistence type="predicted"/>
<dbReference type="InterPro" id="IPR036412">
    <property type="entry name" value="HAD-like_sf"/>
</dbReference>
<reference evidence="2 3" key="1">
    <citation type="journal article" date="2023" name="Commun. Biol.">
        <title>Reorganization of the ancestral sex-determining regions during the evolution of trioecy in Pleodorina starrii.</title>
        <authorList>
            <person name="Takahashi K."/>
            <person name="Suzuki S."/>
            <person name="Kawai-Toyooka H."/>
            <person name="Yamamoto K."/>
            <person name="Hamaji T."/>
            <person name="Ootsuki R."/>
            <person name="Yamaguchi H."/>
            <person name="Kawachi M."/>
            <person name="Higashiyama T."/>
            <person name="Nozaki H."/>
        </authorList>
    </citation>
    <scope>NUCLEOTIDE SEQUENCE [LARGE SCALE GENOMIC DNA]</scope>
    <source>
        <strain evidence="2 3">NIES-4479</strain>
    </source>
</reference>
<dbReference type="FunFam" id="3.40.50.1000:FF:000620">
    <property type="match status" value="1"/>
</dbReference>
<evidence type="ECO:0000313" key="3">
    <source>
        <dbReference type="Proteomes" id="UP001165080"/>
    </source>
</evidence>
<feature type="compositionally biased region" description="Low complexity" evidence="1">
    <location>
        <begin position="53"/>
        <end position="74"/>
    </location>
</feature>
<dbReference type="AlphaFoldDB" id="A0A9W6F5L1"/>
<accession>A0A9W6F5L1</accession>
<sequence length="507" mass="53217">MVGRCHGRELLQRAATLLVQQLQAAQYGGSARAAAAASASRGPHPHAHPHPQQPWQQQQQQQRHARAFSSTPVWSSSSCPSGPPAFAFDIDGVLIRGKHVLPEALEAVRKLTHPDGHWRYPVVFMTNGGGVCEARKAQQLSEWLGVRVEADQVILSHTPMRDLVPELAQRPVLVSGRGDVLNVARSYGLQRVLHTRQLGRAMPAATPFSTYPPEEQDAATGGSASSTAAAPPPSAAAPSLAAVGPHPSSAGASSTGIPGSELGSRSGSGSESGSGRFCPVRDLGLATEAAPIDTVLVMTDPDDWYRDAQLICDVLTGAGVATRSAGAAAASGAPPVKLVFSNPDLLWANEFPKNRFGQGAFAHMTLSLFARLTGGARPHHVTFYGKPNPQPYRLAERLLLAQARRLGLTPPQVAPESGSESGSRSGSGSAVLPFSGIFAVGDNPAADVRGANQAGPPWVSVLVRTGVFQGPGPNCDVDTARVAVDDVAAAVEAAMHHSRRLRWHSMR</sequence>
<feature type="compositionally biased region" description="Low complexity" evidence="1">
    <location>
        <begin position="259"/>
        <end position="275"/>
    </location>
</feature>
<protein>
    <submittedName>
        <fullName evidence="2">Uncharacterized protein</fullName>
    </submittedName>
</protein>
<dbReference type="GO" id="GO:0046474">
    <property type="term" value="P:glycerophospholipid biosynthetic process"/>
    <property type="evidence" value="ECO:0007669"/>
    <property type="project" value="TreeGrafter"/>
</dbReference>
<dbReference type="InterPro" id="IPR006357">
    <property type="entry name" value="HAD-SF_hydro_IIA"/>
</dbReference>
<feature type="compositionally biased region" description="Low complexity" evidence="1">
    <location>
        <begin position="33"/>
        <end position="42"/>
    </location>
</feature>
<dbReference type="Pfam" id="PF13344">
    <property type="entry name" value="Hydrolase_6"/>
    <property type="match status" value="1"/>
</dbReference>
<feature type="region of interest" description="Disordered" evidence="1">
    <location>
        <begin position="33"/>
        <end position="74"/>
    </location>
</feature>
<dbReference type="EMBL" id="BRXU01000018">
    <property type="protein sequence ID" value="GLC57327.1"/>
    <property type="molecule type" value="Genomic_DNA"/>
</dbReference>
<gene>
    <name evidence="2" type="primary">PLEST007942</name>
    <name evidence="2" type="ORF">PLESTB_001212300</name>
</gene>
<dbReference type="Pfam" id="PF13242">
    <property type="entry name" value="Hydrolase_like"/>
    <property type="match status" value="1"/>
</dbReference>
<evidence type="ECO:0000256" key="1">
    <source>
        <dbReference type="SAM" id="MobiDB-lite"/>
    </source>
</evidence>